<dbReference type="EMBL" id="CP041150">
    <property type="protein sequence ID" value="QDF72347.1"/>
    <property type="molecule type" value="Genomic_DNA"/>
</dbReference>
<evidence type="ECO:0000313" key="2">
    <source>
        <dbReference type="Proteomes" id="UP000317728"/>
    </source>
</evidence>
<proteinExistence type="predicted"/>
<evidence type="ECO:0000313" key="1">
    <source>
        <dbReference type="EMBL" id="QDF72347.1"/>
    </source>
</evidence>
<organism evidence="1 2">
    <name type="scientific">Mycobacteroides chelonae</name>
    <name type="common">Mycobacterium chelonae</name>
    <dbReference type="NCBI Taxonomy" id="1774"/>
    <lineage>
        <taxon>Bacteria</taxon>
        <taxon>Bacillati</taxon>
        <taxon>Actinomycetota</taxon>
        <taxon>Actinomycetes</taxon>
        <taxon>Mycobacteriales</taxon>
        <taxon>Mycobacteriaceae</taxon>
        <taxon>Mycobacteroides</taxon>
    </lineage>
</organism>
<gene>
    <name evidence="1" type="ORF">FJK96_20745</name>
</gene>
<protein>
    <submittedName>
        <fullName evidence="1">Uncharacterized protein</fullName>
    </submittedName>
</protein>
<dbReference type="AlphaFoldDB" id="A0AB73U6V9"/>
<dbReference type="Proteomes" id="UP000317728">
    <property type="component" value="Chromosome"/>
</dbReference>
<reference evidence="1 2" key="1">
    <citation type="submission" date="2019-06" db="EMBL/GenBank/DDBJ databases">
        <title>Whole geneome sequnce of Mycobacteroides chelonae M77 isolated from bovine milk from Meghalaya, India.</title>
        <authorList>
            <person name="Vise E."/>
            <person name="Das S."/>
            <person name="Garg A."/>
            <person name="Ghatak S."/>
            <person name="Shakuntala I."/>
            <person name="Milton A.A.P."/>
            <person name="Karam A."/>
            <person name="Sanjukta R."/>
            <person name="Puro K."/>
            <person name="Sen A."/>
        </authorList>
    </citation>
    <scope>NUCLEOTIDE SEQUENCE [LARGE SCALE GENOMIC DNA]</scope>
    <source>
        <strain evidence="1 2">M77</strain>
    </source>
</reference>
<accession>A0AB73U6V9</accession>
<name>A0AB73U6V9_MYCCH</name>
<sequence>MGLTTVQPLPLGTRSPTYALGNLSRGGRAMGWFYTRAPTFRRTVYALAVDRPGGLDGIAARMAHTKSRTDPGSITCRNGVHCLNRLGRSAFQYAHSD</sequence>